<comment type="similarity">
    <text evidence="2">Belongs to the major facilitator superfamily.</text>
</comment>
<dbReference type="PANTHER" id="PTHR43791">
    <property type="entry name" value="PERMEASE-RELATED"/>
    <property type="match status" value="1"/>
</dbReference>
<name>A0A0M8P3B2_9EURO</name>
<evidence type="ECO:0000256" key="7">
    <source>
        <dbReference type="SAM" id="MobiDB-lite"/>
    </source>
</evidence>
<feature type="transmembrane region" description="Helical" evidence="8">
    <location>
        <begin position="367"/>
        <end position="388"/>
    </location>
</feature>
<dbReference type="GO" id="GO:0022857">
    <property type="term" value="F:transmembrane transporter activity"/>
    <property type="evidence" value="ECO:0007669"/>
    <property type="project" value="InterPro"/>
</dbReference>
<dbReference type="InterPro" id="IPR011701">
    <property type="entry name" value="MFS"/>
</dbReference>
<dbReference type="InterPro" id="IPR020846">
    <property type="entry name" value="MFS_dom"/>
</dbReference>
<feature type="transmembrane region" description="Helical" evidence="8">
    <location>
        <begin position="78"/>
        <end position="96"/>
    </location>
</feature>
<dbReference type="AlphaFoldDB" id="A0A0M8P3B2"/>
<dbReference type="OrthoDB" id="2985014at2759"/>
<evidence type="ECO:0000256" key="4">
    <source>
        <dbReference type="ARBA" id="ARBA00022692"/>
    </source>
</evidence>
<dbReference type="SUPFAM" id="SSF103473">
    <property type="entry name" value="MFS general substrate transporter"/>
    <property type="match status" value="1"/>
</dbReference>
<dbReference type="PANTHER" id="PTHR43791:SF48">
    <property type="entry name" value="TRANSPORTER, PUTATIVE (AFU_ORTHOLOGUE AFUA_4G01000)-RELATED"/>
    <property type="match status" value="1"/>
</dbReference>
<keyword evidence="5 8" id="KW-1133">Transmembrane helix</keyword>
<protein>
    <recommendedName>
        <fullName evidence="9">Major facilitator superfamily (MFS) profile domain-containing protein</fullName>
    </recommendedName>
</protein>
<dbReference type="Proteomes" id="UP000037696">
    <property type="component" value="Unassembled WGS sequence"/>
</dbReference>
<feature type="domain" description="Major facilitator superfamily (MFS) profile" evidence="9">
    <location>
        <begin position="43"/>
        <end position="457"/>
    </location>
</feature>
<comment type="subcellular location">
    <subcellularLocation>
        <location evidence="1">Membrane</location>
        <topology evidence="1">Multi-pass membrane protein</topology>
    </subcellularLocation>
</comment>
<dbReference type="GO" id="GO:0016020">
    <property type="term" value="C:membrane"/>
    <property type="evidence" value="ECO:0007669"/>
    <property type="project" value="UniProtKB-SubCell"/>
</dbReference>
<dbReference type="InterPro" id="IPR036259">
    <property type="entry name" value="MFS_trans_sf"/>
</dbReference>
<gene>
    <name evidence="10" type="ORF">ACN38_g6427</name>
</gene>
<keyword evidence="11" id="KW-1185">Reference proteome</keyword>
<sequence length="493" mass="54976">MDSKNSSEFIEKLDTQSQGRSADLNEATRRAERKLRTKIDLYIVPTVALLYLMCFIDRANIGNARLAGFEQDLDLHGYDYNTVLSIFYISYILFEIPSTVCCKLLGPGWFLPLTTLGFGVVSVATAFVRTRAQACALRFLLGIFEAGIMPGIAYYLSRWYRRAELAFRLGLYMTMAPLSGAFGGLLASGILKLSHFGSLHGWEMIFAVEGIITIILSLIALFTLTDRPDSARWLSEDEKELATNRVKSERIAQVVLLDKIDRMKLKRGFTNPITIATACIFMLNNITVLSISFFLPTIVKSIYPDRTAVQQQLLTVPPYIVGGFFALLIPALSWRFDHRQWFLAIAGPAAMAGFTILLATLDANVRYGAIFLTASTAFTLGAMCNAQVSANVLSDSARSIAIGTNVMFGNIGGLVATWTYLPGDAPMYRIGNGVNLACAILWTSIAIMTFFWMRYDNKKREECEAGTHEQLAGLGQKEVHDLEWKHPDWRWRP</sequence>
<comment type="caution">
    <text evidence="10">The sequence shown here is derived from an EMBL/GenBank/DDBJ whole genome shotgun (WGS) entry which is preliminary data.</text>
</comment>
<keyword evidence="6 8" id="KW-0472">Membrane</keyword>
<feature type="transmembrane region" description="Helical" evidence="8">
    <location>
        <begin position="433"/>
        <end position="452"/>
    </location>
</feature>
<evidence type="ECO:0000256" key="3">
    <source>
        <dbReference type="ARBA" id="ARBA00022448"/>
    </source>
</evidence>
<dbReference type="FunFam" id="1.20.1250.20:FF:000013">
    <property type="entry name" value="MFS general substrate transporter"/>
    <property type="match status" value="1"/>
</dbReference>
<evidence type="ECO:0000256" key="2">
    <source>
        <dbReference type="ARBA" id="ARBA00008335"/>
    </source>
</evidence>
<proteinExistence type="inferred from homology"/>
<feature type="transmembrane region" description="Helical" evidence="8">
    <location>
        <begin position="400"/>
        <end position="421"/>
    </location>
</feature>
<evidence type="ECO:0000256" key="5">
    <source>
        <dbReference type="ARBA" id="ARBA00022989"/>
    </source>
</evidence>
<reference evidence="10 11" key="1">
    <citation type="submission" date="2015-08" db="EMBL/GenBank/DDBJ databases">
        <title>Genome sequencing of Penicillium nordicum.</title>
        <authorList>
            <person name="Nguyen H.D."/>
            <person name="Seifert K.A."/>
        </authorList>
    </citation>
    <scope>NUCLEOTIDE SEQUENCE [LARGE SCALE GENOMIC DNA]</scope>
    <source>
        <strain evidence="10 11">DAOMC 185683</strain>
    </source>
</reference>
<feature type="transmembrane region" description="Helical" evidence="8">
    <location>
        <begin position="169"/>
        <end position="192"/>
    </location>
</feature>
<evidence type="ECO:0000313" key="11">
    <source>
        <dbReference type="Proteomes" id="UP000037696"/>
    </source>
</evidence>
<evidence type="ECO:0000313" key="10">
    <source>
        <dbReference type="EMBL" id="KOS42677.1"/>
    </source>
</evidence>
<evidence type="ECO:0000256" key="8">
    <source>
        <dbReference type="SAM" id="Phobius"/>
    </source>
</evidence>
<organism evidence="10 11">
    <name type="scientific">Penicillium nordicum</name>
    <dbReference type="NCBI Taxonomy" id="229535"/>
    <lineage>
        <taxon>Eukaryota</taxon>
        <taxon>Fungi</taxon>
        <taxon>Dikarya</taxon>
        <taxon>Ascomycota</taxon>
        <taxon>Pezizomycotina</taxon>
        <taxon>Eurotiomycetes</taxon>
        <taxon>Eurotiomycetidae</taxon>
        <taxon>Eurotiales</taxon>
        <taxon>Aspergillaceae</taxon>
        <taxon>Penicillium</taxon>
    </lineage>
</organism>
<evidence type="ECO:0000256" key="6">
    <source>
        <dbReference type="ARBA" id="ARBA00023136"/>
    </source>
</evidence>
<feature type="transmembrane region" description="Helical" evidence="8">
    <location>
        <begin position="139"/>
        <end position="157"/>
    </location>
</feature>
<feature type="compositionally biased region" description="Basic and acidic residues" evidence="7">
    <location>
        <begin position="1"/>
        <end position="14"/>
    </location>
</feature>
<dbReference type="EMBL" id="LHQQ01000100">
    <property type="protein sequence ID" value="KOS42677.1"/>
    <property type="molecule type" value="Genomic_DNA"/>
</dbReference>
<feature type="region of interest" description="Disordered" evidence="7">
    <location>
        <begin position="1"/>
        <end position="25"/>
    </location>
</feature>
<feature type="transmembrane region" description="Helical" evidence="8">
    <location>
        <begin position="273"/>
        <end position="296"/>
    </location>
</feature>
<feature type="transmembrane region" description="Helical" evidence="8">
    <location>
        <begin position="108"/>
        <end position="127"/>
    </location>
</feature>
<keyword evidence="4 8" id="KW-0812">Transmembrane</keyword>
<feature type="transmembrane region" description="Helical" evidence="8">
    <location>
        <begin position="204"/>
        <end position="224"/>
    </location>
</feature>
<dbReference type="Gene3D" id="1.20.1250.20">
    <property type="entry name" value="MFS general substrate transporter like domains"/>
    <property type="match status" value="2"/>
</dbReference>
<dbReference type="PROSITE" id="PS50850">
    <property type="entry name" value="MFS"/>
    <property type="match status" value="1"/>
</dbReference>
<keyword evidence="3" id="KW-0813">Transport</keyword>
<feature type="transmembrane region" description="Helical" evidence="8">
    <location>
        <begin position="39"/>
        <end position="58"/>
    </location>
</feature>
<evidence type="ECO:0000259" key="9">
    <source>
        <dbReference type="PROSITE" id="PS50850"/>
    </source>
</evidence>
<accession>A0A0M8P3B2</accession>
<feature type="transmembrane region" description="Helical" evidence="8">
    <location>
        <begin position="316"/>
        <end position="334"/>
    </location>
</feature>
<dbReference type="Pfam" id="PF07690">
    <property type="entry name" value="MFS_1"/>
    <property type="match status" value="1"/>
</dbReference>
<dbReference type="FunFam" id="1.20.1250.20:FF:000034">
    <property type="entry name" value="MFS general substrate transporter"/>
    <property type="match status" value="1"/>
</dbReference>
<evidence type="ECO:0000256" key="1">
    <source>
        <dbReference type="ARBA" id="ARBA00004141"/>
    </source>
</evidence>
<feature type="transmembrane region" description="Helical" evidence="8">
    <location>
        <begin position="341"/>
        <end position="361"/>
    </location>
</feature>